<dbReference type="SUPFAM" id="SSF46689">
    <property type="entry name" value="Homeodomain-like"/>
    <property type="match status" value="1"/>
</dbReference>
<evidence type="ECO:0000256" key="9">
    <source>
        <dbReference type="PROSITE-ProRule" id="PRU00108"/>
    </source>
</evidence>
<keyword evidence="7 9" id="KW-0371">Homeobox</keyword>
<dbReference type="InterPro" id="IPR050453">
    <property type="entry name" value="LIM_Homeobox_TF"/>
</dbReference>
<keyword evidence="2 10" id="KW-0479">Metal-binding</keyword>
<keyword evidence="8 9" id="KW-0539">Nucleus</keyword>
<dbReference type="InterPro" id="IPR001781">
    <property type="entry name" value="Znf_LIM"/>
</dbReference>
<comment type="caution">
    <text evidence="14">The sequence shown here is derived from an EMBL/GenBank/DDBJ whole genome shotgun (WGS) entry which is preliminary data.</text>
</comment>
<dbReference type="GO" id="GO:0030182">
    <property type="term" value="P:neuron differentiation"/>
    <property type="evidence" value="ECO:0007669"/>
    <property type="project" value="TreeGrafter"/>
</dbReference>
<dbReference type="SMART" id="SM00132">
    <property type="entry name" value="LIM"/>
    <property type="match status" value="2"/>
</dbReference>
<dbReference type="Proteomes" id="UP001176961">
    <property type="component" value="Unassembled WGS sequence"/>
</dbReference>
<evidence type="ECO:0000256" key="2">
    <source>
        <dbReference type="ARBA" id="ARBA00022723"/>
    </source>
</evidence>
<gene>
    <name evidence="14" type="ORF">CYNAS_LOCUS15319</name>
</gene>
<dbReference type="PANTHER" id="PTHR24208:SF170">
    <property type="entry name" value="MECHANOSENSORY PROTEIN 3"/>
    <property type="match status" value="1"/>
</dbReference>
<feature type="domain" description="LIM zinc-binding" evidence="12">
    <location>
        <begin position="17"/>
        <end position="84"/>
    </location>
</feature>
<dbReference type="AlphaFoldDB" id="A0AA36M9B6"/>
<dbReference type="InterPro" id="IPR009057">
    <property type="entry name" value="Homeodomain-like_sf"/>
</dbReference>
<dbReference type="GO" id="GO:0000977">
    <property type="term" value="F:RNA polymerase II transcription regulatory region sequence-specific DNA binding"/>
    <property type="evidence" value="ECO:0007669"/>
    <property type="project" value="TreeGrafter"/>
</dbReference>
<dbReference type="SUPFAM" id="SSF57716">
    <property type="entry name" value="Glucocorticoid receptor-like (DNA-binding domain)"/>
    <property type="match status" value="1"/>
</dbReference>
<evidence type="ECO:0008006" key="16">
    <source>
        <dbReference type="Google" id="ProtNLM"/>
    </source>
</evidence>
<evidence type="ECO:0000256" key="8">
    <source>
        <dbReference type="ARBA" id="ARBA00023242"/>
    </source>
</evidence>
<feature type="domain" description="Homeobox" evidence="13">
    <location>
        <begin position="211"/>
        <end position="271"/>
    </location>
</feature>
<evidence type="ECO:0000256" key="6">
    <source>
        <dbReference type="ARBA" id="ARBA00023125"/>
    </source>
</evidence>
<sequence length="327" mass="37252">MHTVTDARAGTQFVSAALSGTSSKARIGAPHPSGNDLRLATIDTKVYHENCVRCCVCDVQLQDKCYEKENQFYCSTHYYKDCSPFRCSGCKVGISPTDMVYKLKTGMVFHVDCHSCIRCGRRLSPGEQILVDEIAQTVACMQHFYDGKDSYFAVPPQQQRQTAFPSCSTEPSGFEAEQFNEFQIKKEVDTFAYNFDSYPFSDFCDDDNKFLKRRGPRTTIKQNQLDVLNRIFSSTPKPSKHARAKLALETGLSMRVIQVWFQNRRSKERRLKHLCNYLRHYEQRGLLPPPIQFPASDVEGGSGSEVTSFTQYLSGIEGHFEEEEEED</sequence>
<comment type="subcellular location">
    <subcellularLocation>
        <location evidence="1 9 11">Nucleus</location>
    </subcellularLocation>
</comment>
<evidence type="ECO:0000259" key="12">
    <source>
        <dbReference type="PROSITE" id="PS50023"/>
    </source>
</evidence>
<evidence type="ECO:0000256" key="7">
    <source>
        <dbReference type="ARBA" id="ARBA00023155"/>
    </source>
</evidence>
<evidence type="ECO:0000256" key="11">
    <source>
        <dbReference type="RuleBase" id="RU000682"/>
    </source>
</evidence>
<dbReference type="PROSITE" id="PS50023">
    <property type="entry name" value="LIM_DOMAIN_2"/>
    <property type="match status" value="2"/>
</dbReference>
<dbReference type="PROSITE" id="PS00027">
    <property type="entry name" value="HOMEOBOX_1"/>
    <property type="match status" value="1"/>
</dbReference>
<keyword evidence="15" id="KW-1185">Reference proteome</keyword>
<reference evidence="14" key="1">
    <citation type="submission" date="2023-07" db="EMBL/GenBank/DDBJ databases">
        <authorList>
            <consortium name="CYATHOMIX"/>
        </authorList>
    </citation>
    <scope>NUCLEOTIDE SEQUENCE</scope>
    <source>
        <strain evidence="14">N/A</strain>
    </source>
</reference>
<keyword evidence="5 10" id="KW-0440">LIM domain</keyword>
<accession>A0AA36M9B6</accession>
<dbReference type="Pfam" id="PF00412">
    <property type="entry name" value="LIM"/>
    <property type="match status" value="2"/>
</dbReference>
<dbReference type="CDD" id="cd00086">
    <property type="entry name" value="homeodomain"/>
    <property type="match status" value="1"/>
</dbReference>
<evidence type="ECO:0000256" key="10">
    <source>
        <dbReference type="PROSITE-ProRule" id="PRU00125"/>
    </source>
</evidence>
<feature type="domain" description="LIM zinc-binding" evidence="12">
    <location>
        <begin position="85"/>
        <end position="150"/>
    </location>
</feature>
<dbReference type="Pfam" id="PF00046">
    <property type="entry name" value="Homeodomain"/>
    <property type="match status" value="1"/>
</dbReference>
<feature type="DNA-binding region" description="Homeobox" evidence="9">
    <location>
        <begin position="213"/>
        <end position="272"/>
    </location>
</feature>
<dbReference type="FunFam" id="1.10.10.60:FF:000620">
    <property type="entry name" value="Mechanosensory protein 3"/>
    <property type="match status" value="1"/>
</dbReference>
<dbReference type="PROSITE" id="PS00478">
    <property type="entry name" value="LIM_DOMAIN_1"/>
    <property type="match status" value="1"/>
</dbReference>
<proteinExistence type="predicted"/>
<evidence type="ECO:0000256" key="5">
    <source>
        <dbReference type="ARBA" id="ARBA00023038"/>
    </source>
</evidence>
<dbReference type="EMBL" id="CATQJL010000305">
    <property type="protein sequence ID" value="CAJ0603336.1"/>
    <property type="molecule type" value="Genomic_DNA"/>
</dbReference>
<keyword evidence="4 10" id="KW-0862">Zinc</keyword>
<dbReference type="GO" id="GO:0005634">
    <property type="term" value="C:nucleus"/>
    <property type="evidence" value="ECO:0007669"/>
    <property type="project" value="UniProtKB-SubCell"/>
</dbReference>
<dbReference type="InterPro" id="IPR001356">
    <property type="entry name" value="HD"/>
</dbReference>
<dbReference type="SMART" id="SM00389">
    <property type="entry name" value="HOX"/>
    <property type="match status" value="1"/>
</dbReference>
<evidence type="ECO:0000256" key="4">
    <source>
        <dbReference type="ARBA" id="ARBA00022833"/>
    </source>
</evidence>
<protein>
    <recommendedName>
        <fullName evidence="16">Mechanosensory protein 3</fullName>
    </recommendedName>
</protein>
<dbReference type="PROSITE" id="PS50071">
    <property type="entry name" value="HOMEOBOX_2"/>
    <property type="match status" value="1"/>
</dbReference>
<keyword evidence="6 9" id="KW-0238">DNA-binding</keyword>
<evidence type="ECO:0000313" key="15">
    <source>
        <dbReference type="Proteomes" id="UP001176961"/>
    </source>
</evidence>
<dbReference type="Gene3D" id="1.10.10.60">
    <property type="entry name" value="Homeodomain-like"/>
    <property type="match status" value="1"/>
</dbReference>
<keyword evidence="3" id="KW-0677">Repeat</keyword>
<evidence type="ECO:0000256" key="1">
    <source>
        <dbReference type="ARBA" id="ARBA00004123"/>
    </source>
</evidence>
<organism evidence="14 15">
    <name type="scientific">Cylicocyclus nassatus</name>
    <name type="common">Nematode worm</name>
    <dbReference type="NCBI Taxonomy" id="53992"/>
    <lineage>
        <taxon>Eukaryota</taxon>
        <taxon>Metazoa</taxon>
        <taxon>Ecdysozoa</taxon>
        <taxon>Nematoda</taxon>
        <taxon>Chromadorea</taxon>
        <taxon>Rhabditida</taxon>
        <taxon>Rhabditina</taxon>
        <taxon>Rhabditomorpha</taxon>
        <taxon>Strongyloidea</taxon>
        <taxon>Strongylidae</taxon>
        <taxon>Cylicocyclus</taxon>
    </lineage>
</organism>
<evidence type="ECO:0000259" key="13">
    <source>
        <dbReference type="PROSITE" id="PS50071"/>
    </source>
</evidence>
<dbReference type="Gene3D" id="2.10.110.10">
    <property type="entry name" value="Cysteine Rich Protein"/>
    <property type="match status" value="2"/>
</dbReference>
<dbReference type="InterPro" id="IPR017970">
    <property type="entry name" value="Homeobox_CS"/>
</dbReference>
<dbReference type="GO" id="GO:0046872">
    <property type="term" value="F:metal ion binding"/>
    <property type="evidence" value="ECO:0007669"/>
    <property type="project" value="UniProtKB-KW"/>
</dbReference>
<evidence type="ECO:0000256" key="3">
    <source>
        <dbReference type="ARBA" id="ARBA00022737"/>
    </source>
</evidence>
<evidence type="ECO:0000313" key="14">
    <source>
        <dbReference type="EMBL" id="CAJ0603336.1"/>
    </source>
</evidence>
<dbReference type="PANTHER" id="PTHR24208">
    <property type="entry name" value="LIM/HOMEOBOX PROTEIN LHX"/>
    <property type="match status" value="1"/>
</dbReference>
<dbReference type="CDD" id="cd08368">
    <property type="entry name" value="LIM"/>
    <property type="match status" value="1"/>
</dbReference>
<name>A0AA36M9B6_CYLNA</name>
<dbReference type="GO" id="GO:0000981">
    <property type="term" value="F:DNA-binding transcription factor activity, RNA polymerase II-specific"/>
    <property type="evidence" value="ECO:0007669"/>
    <property type="project" value="InterPro"/>
</dbReference>